<dbReference type="SUPFAM" id="SSF53383">
    <property type="entry name" value="PLP-dependent transferases"/>
    <property type="match status" value="1"/>
</dbReference>
<dbReference type="PANTHER" id="PTHR48097">
    <property type="entry name" value="L-THREONINE ALDOLASE-RELATED"/>
    <property type="match status" value="1"/>
</dbReference>
<keyword evidence="4" id="KW-0456">Lyase</keyword>
<dbReference type="GO" id="GO:0008732">
    <property type="term" value="F:L-allo-threonine aldolase activity"/>
    <property type="evidence" value="ECO:0007669"/>
    <property type="project" value="EnsemblFungi"/>
</dbReference>
<protein>
    <recommendedName>
        <fullName evidence="8">low-specificity L-threonine aldolase</fullName>
        <ecNumber evidence="8">4.1.2.48</ecNumber>
    </recommendedName>
</protein>
<keyword evidence="3" id="KW-0663">Pyridoxal phosphate</keyword>
<evidence type="ECO:0000256" key="4">
    <source>
        <dbReference type="ARBA" id="ARBA00023239"/>
    </source>
</evidence>
<sequence length="346" mass="36998">MVAAMGRATLGDAVYYDKSTVDFEARVAALAGKEKGLFVPSGTMSNQLGLRLHVSPPGSILCDVRSHVYAHESAGLATLSQAMVTTVHPTNGRWYITLDDIRKWAILSDDIHVAPTQVISLENTLGGSIMPFDEMKRISEWARSNGLAMHLDGARLWDAVAATGVSLVDYCNLFDTVSLCFSKGLGAPIGSVLVGSAQHIKRATHFRKQQGGGMRQQGLLCEAASEALDEVFPNLQDVHQKAASFAADLAALGYNFQLPVHTNFVFLDLDSAGVDPAKLVAEAAEKGITVSGARIAFHHQTADDAAAELKQILAELIAESKKNGSYSAEKLNDDVTLKGYSRAGRS</sequence>
<gene>
    <name evidence="11" type="ORF">CANCADRAFT_90966</name>
</gene>
<dbReference type="GO" id="GO:0006567">
    <property type="term" value="P:L-threonine catabolic process"/>
    <property type="evidence" value="ECO:0007669"/>
    <property type="project" value="EnsemblFungi"/>
</dbReference>
<dbReference type="InterPro" id="IPR001597">
    <property type="entry name" value="ArAA_b-elim_lyase/Thr_aldolase"/>
</dbReference>
<dbReference type="Pfam" id="PF01212">
    <property type="entry name" value="Beta_elim_lyase"/>
    <property type="match status" value="1"/>
</dbReference>
<comment type="pathway">
    <text evidence="7">Amino-acid degradation; L-threonine degradation via aldolase pathway; acetaldehyde and glycine from L-threonine: step 1/1.</text>
</comment>
<evidence type="ECO:0000256" key="1">
    <source>
        <dbReference type="ARBA" id="ARBA00001933"/>
    </source>
</evidence>
<evidence type="ECO:0000256" key="5">
    <source>
        <dbReference type="ARBA" id="ARBA00050410"/>
    </source>
</evidence>
<dbReference type="Gene3D" id="3.40.640.10">
    <property type="entry name" value="Type I PLP-dependent aspartate aminotransferase-like (Major domain)"/>
    <property type="match status" value="1"/>
</dbReference>
<dbReference type="InterPro" id="IPR015421">
    <property type="entry name" value="PyrdxlP-dep_Trfase_major"/>
</dbReference>
<evidence type="ECO:0000313" key="11">
    <source>
        <dbReference type="EMBL" id="ODV92699.1"/>
    </source>
</evidence>
<dbReference type="InterPro" id="IPR023603">
    <property type="entry name" value="Low_specificity_L-TA-like"/>
</dbReference>
<evidence type="ECO:0000256" key="2">
    <source>
        <dbReference type="ARBA" id="ARBA00006966"/>
    </source>
</evidence>
<evidence type="ECO:0000256" key="9">
    <source>
        <dbReference type="PIRSR" id="PIRSR017617-1"/>
    </source>
</evidence>
<accession>A0A1E4TLT2</accession>
<dbReference type="PIRSF" id="PIRSF017617">
    <property type="entry name" value="Thr_aldolase"/>
    <property type="match status" value="1"/>
</dbReference>
<dbReference type="NCBIfam" id="NF041359">
    <property type="entry name" value="GntG_guanitoxin"/>
    <property type="match status" value="1"/>
</dbReference>
<feature type="domain" description="Aromatic amino acid beta-eliminating lyase/threonine aldolase" evidence="10">
    <location>
        <begin position="1"/>
        <end position="270"/>
    </location>
</feature>
<comment type="cofactor">
    <cofactor evidence="1">
        <name>pyridoxal 5'-phosphate</name>
        <dbReference type="ChEBI" id="CHEBI:597326"/>
    </cofactor>
</comment>
<keyword evidence="12" id="KW-1185">Reference proteome</keyword>
<dbReference type="PANTHER" id="PTHR48097:SF9">
    <property type="entry name" value="L-THREONINE ALDOLASE"/>
    <property type="match status" value="1"/>
</dbReference>
<evidence type="ECO:0000256" key="8">
    <source>
        <dbReference type="ARBA" id="ARBA00066573"/>
    </source>
</evidence>
<evidence type="ECO:0000256" key="7">
    <source>
        <dbReference type="ARBA" id="ARBA00060555"/>
    </source>
</evidence>
<reference evidence="12" key="1">
    <citation type="submission" date="2016-02" db="EMBL/GenBank/DDBJ databases">
        <title>Comparative genomics of biotechnologically important yeasts.</title>
        <authorList>
            <consortium name="DOE Joint Genome Institute"/>
            <person name="Riley R."/>
            <person name="Haridas S."/>
            <person name="Wolfe K.H."/>
            <person name="Lopes M.R."/>
            <person name="Hittinger C.T."/>
            <person name="Goker M."/>
            <person name="Salamov A."/>
            <person name="Wisecaver J."/>
            <person name="Long T.M."/>
            <person name="Aerts A.L."/>
            <person name="Barry K."/>
            <person name="Choi C."/>
            <person name="Clum A."/>
            <person name="Coughlan A.Y."/>
            <person name="Deshpande S."/>
            <person name="Douglass A.P."/>
            <person name="Hanson S.J."/>
            <person name="Klenk H.-P."/>
            <person name="Labutti K."/>
            <person name="Lapidus A."/>
            <person name="Lindquist E."/>
            <person name="Lipzen A."/>
            <person name="Meier-Kolthoff J.P."/>
            <person name="Ohm R.A."/>
            <person name="Otillar R.P."/>
            <person name="Pangilinan J."/>
            <person name="Peng Y."/>
            <person name="Rokas A."/>
            <person name="Rosa C.A."/>
            <person name="Scheuner C."/>
            <person name="Sibirny A.A."/>
            <person name="Slot J.C."/>
            <person name="Stielow J.B."/>
            <person name="Sun H."/>
            <person name="Kurtzman C.P."/>
            <person name="Blackwell M."/>
            <person name="Jeffries T.W."/>
            <person name="Grigoriev I.V."/>
        </authorList>
    </citation>
    <scope>NUCLEOTIDE SEQUENCE [LARGE SCALE GENOMIC DNA]</scope>
    <source>
        <strain evidence="12">NRRL Y-17796</strain>
    </source>
</reference>
<dbReference type="EMBL" id="KV453841">
    <property type="protein sequence ID" value="ODV92699.1"/>
    <property type="molecule type" value="Genomic_DNA"/>
</dbReference>
<evidence type="ECO:0000259" key="10">
    <source>
        <dbReference type="Pfam" id="PF01212"/>
    </source>
</evidence>
<name>A0A1E4TLT2_9ASCO</name>
<feature type="modified residue" description="N6-(pyridoxal phosphate)lysine" evidence="9">
    <location>
        <position position="183"/>
    </location>
</feature>
<dbReference type="FunFam" id="3.40.640.10:FF:000030">
    <property type="entry name" value="Low-specificity L-threonine aldolase"/>
    <property type="match status" value="1"/>
</dbReference>
<organism evidence="11 12">
    <name type="scientific">Tortispora caseinolytica NRRL Y-17796</name>
    <dbReference type="NCBI Taxonomy" id="767744"/>
    <lineage>
        <taxon>Eukaryota</taxon>
        <taxon>Fungi</taxon>
        <taxon>Dikarya</taxon>
        <taxon>Ascomycota</taxon>
        <taxon>Saccharomycotina</taxon>
        <taxon>Trigonopsidomycetes</taxon>
        <taxon>Trigonopsidales</taxon>
        <taxon>Trigonopsidaceae</taxon>
        <taxon>Tortispora</taxon>
    </lineage>
</organism>
<dbReference type="OrthoDB" id="10261951at2759"/>
<comment type="catalytic activity">
    <reaction evidence="6">
        <text>L-allo-threonine = acetaldehyde + glycine</text>
        <dbReference type="Rhea" id="RHEA:26209"/>
        <dbReference type="ChEBI" id="CHEBI:15343"/>
        <dbReference type="ChEBI" id="CHEBI:57305"/>
        <dbReference type="ChEBI" id="CHEBI:58585"/>
        <dbReference type="EC" id="4.1.2.48"/>
    </reaction>
</comment>
<dbReference type="InterPro" id="IPR015422">
    <property type="entry name" value="PyrdxlP-dep_Trfase_small"/>
</dbReference>
<evidence type="ECO:0000256" key="6">
    <source>
        <dbReference type="ARBA" id="ARBA00050939"/>
    </source>
</evidence>
<comment type="catalytic activity">
    <reaction evidence="5">
        <text>L-threonine = acetaldehyde + glycine</text>
        <dbReference type="Rhea" id="RHEA:19625"/>
        <dbReference type="ChEBI" id="CHEBI:15343"/>
        <dbReference type="ChEBI" id="CHEBI:57305"/>
        <dbReference type="ChEBI" id="CHEBI:57926"/>
        <dbReference type="EC" id="4.1.2.48"/>
    </reaction>
</comment>
<evidence type="ECO:0000313" key="12">
    <source>
        <dbReference type="Proteomes" id="UP000095023"/>
    </source>
</evidence>
<dbReference type="EC" id="4.1.2.48" evidence="8"/>
<proteinExistence type="inferred from homology"/>
<dbReference type="InterPro" id="IPR015424">
    <property type="entry name" value="PyrdxlP-dep_Trfase"/>
</dbReference>
<evidence type="ECO:0000256" key="3">
    <source>
        <dbReference type="ARBA" id="ARBA00022898"/>
    </source>
</evidence>
<comment type="similarity">
    <text evidence="2">Belongs to the threonine aldolase family.</text>
</comment>
<dbReference type="GO" id="GO:0006545">
    <property type="term" value="P:glycine biosynthetic process"/>
    <property type="evidence" value="ECO:0007669"/>
    <property type="project" value="EnsemblFungi"/>
</dbReference>
<dbReference type="GO" id="GO:0005829">
    <property type="term" value="C:cytosol"/>
    <property type="evidence" value="ECO:0007669"/>
    <property type="project" value="EnsemblFungi"/>
</dbReference>
<dbReference type="Proteomes" id="UP000095023">
    <property type="component" value="Unassembled WGS sequence"/>
</dbReference>
<dbReference type="Gene3D" id="3.90.1150.10">
    <property type="entry name" value="Aspartate Aminotransferase, domain 1"/>
    <property type="match status" value="1"/>
</dbReference>
<dbReference type="AlphaFoldDB" id="A0A1E4TLT2"/>